<evidence type="ECO:0000313" key="6">
    <source>
        <dbReference type="Proteomes" id="UP001059209"/>
    </source>
</evidence>
<proteinExistence type="predicted"/>
<keyword evidence="6" id="KW-1185">Reference proteome</keyword>
<dbReference type="Proteomes" id="UP001059209">
    <property type="component" value="Chromosome"/>
</dbReference>
<sequence>MQLTFHLRKDKANKAGQMPVRMVLTFNGERIRVNMKGIRVLQKDWKEREQRVKANGKREPYNYHIEYNMQLDELDTKVKKLFRYMMLNAIHPSKDYVTNKLSFDSEINLSHEFFPSFHEFIQKGKNVKTDGTLRRYGTALNFYKDFSEFTGYELTFDEINLDFFEKFRDYAFEEKQTLNNYFSKLISVLKTFMSWSHERGYHDNLLYKKFKAPEQEIEVVYLTMDELMRLYQHEFHNRRLEHTRDTYCFGCFTGLRYSDLSQLRVSHIHEDYLLMNIKKTKTIAHKIPLNRFAKEIRINTKTPFMSLYLLFRMSDSIYI</sequence>
<gene>
    <name evidence="5" type="ORF">NYZ99_04730</name>
</gene>
<dbReference type="InterPro" id="IPR035386">
    <property type="entry name" value="Arm-DNA-bind_5"/>
</dbReference>
<dbReference type="SUPFAM" id="SSF56349">
    <property type="entry name" value="DNA breaking-rejoining enzymes"/>
    <property type="match status" value="1"/>
</dbReference>
<evidence type="ECO:0000256" key="2">
    <source>
        <dbReference type="ARBA" id="ARBA00023172"/>
    </source>
</evidence>
<evidence type="ECO:0000259" key="4">
    <source>
        <dbReference type="Pfam" id="PF17293"/>
    </source>
</evidence>
<dbReference type="RefSeq" id="WP_260573991.1">
    <property type="nucleotide sequence ID" value="NZ_CP104205.1"/>
</dbReference>
<organism evidence="5 6">
    <name type="scientific">Maribacter litopenaei</name>
    <dbReference type="NCBI Taxonomy" id="2976127"/>
    <lineage>
        <taxon>Bacteria</taxon>
        <taxon>Pseudomonadati</taxon>
        <taxon>Bacteroidota</taxon>
        <taxon>Flavobacteriia</taxon>
        <taxon>Flavobacteriales</taxon>
        <taxon>Flavobacteriaceae</taxon>
        <taxon>Maribacter</taxon>
    </lineage>
</organism>
<accession>A0ABY5YAJ8</accession>
<keyword evidence="1" id="KW-0238">DNA-binding</keyword>
<dbReference type="InterPro" id="IPR010998">
    <property type="entry name" value="Integrase_recombinase_N"/>
</dbReference>
<dbReference type="Gene3D" id="1.10.443.10">
    <property type="entry name" value="Intergrase catalytic core"/>
    <property type="match status" value="1"/>
</dbReference>
<reference evidence="5" key="1">
    <citation type="submission" date="2022-09" db="EMBL/GenBank/DDBJ databases">
        <title>Maribacter litopenaei sp. nov., isolated from the intestinal tract of the Pacific White Shrimp, Litopenaeus vannamei.</title>
        <authorList>
            <person name="Kim S.Y."/>
            <person name="Hwang C.Y."/>
        </authorList>
    </citation>
    <scope>NUCLEOTIDE SEQUENCE</scope>
    <source>
        <strain evidence="5">HL-LV01</strain>
    </source>
</reference>
<dbReference type="InterPro" id="IPR013762">
    <property type="entry name" value="Integrase-like_cat_sf"/>
</dbReference>
<dbReference type="InterPro" id="IPR025269">
    <property type="entry name" value="SAM-like_dom"/>
</dbReference>
<feature type="domain" description="Arm DNA-binding" evidence="4">
    <location>
        <begin position="5"/>
        <end position="83"/>
    </location>
</feature>
<evidence type="ECO:0000313" key="5">
    <source>
        <dbReference type="EMBL" id="UWX55734.1"/>
    </source>
</evidence>
<evidence type="ECO:0000256" key="1">
    <source>
        <dbReference type="ARBA" id="ARBA00023125"/>
    </source>
</evidence>
<dbReference type="EMBL" id="CP104205">
    <property type="protein sequence ID" value="UWX55734.1"/>
    <property type="molecule type" value="Genomic_DNA"/>
</dbReference>
<protein>
    <submittedName>
        <fullName evidence="5">Site-specific integrase</fullName>
    </submittedName>
</protein>
<dbReference type="Pfam" id="PF17293">
    <property type="entry name" value="Arm-DNA-bind_5"/>
    <property type="match status" value="1"/>
</dbReference>
<keyword evidence="2" id="KW-0233">DNA recombination</keyword>
<feature type="domain" description="Phage integrase SAM-like" evidence="3">
    <location>
        <begin position="113"/>
        <end position="211"/>
    </location>
</feature>
<dbReference type="Gene3D" id="1.10.150.130">
    <property type="match status" value="1"/>
</dbReference>
<dbReference type="Pfam" id="PF13102">
    <property type="entry name" value="Phage_int_SAM_5"/>
    <property type="match status" value="1"/>
</dbReference>
<evidence type="ECO:0000259" key="3">
    <source>
        <dbReference type="Pfam" id="PF13102"/>
    </source>
</evidence>
<dbReference type="InterPro" id="IPR011010">
    <property type="entry name" value="DNA_brk_join_enz"/>
</dbReference>
<name>A0ABY5YAJ8_9FLAO</name>